<dbReference type="Proteomes" id="UP000319342">
    <property type="component" value="Chromosome"/>
</dbReference>
<name>A0A518D3J4_9BACT</name>
<gene>
    <name evidence="1" type="ORF">Pla163_32000</name>
</gene>
<evidence type="ECO:0000313" key="2">
    <source>
        <dbReference type="Proteomes" id="UP000319342"/>
    </source>
</evidence>
<organism evidence="1 2">
    <name type="scientific">Rohdeia mirabilis</name>
    <dbReference type="NCBI Taxonomy" id="2528008"/>
    <lineage>
        <taxon>Bacteria</taxon>
        <taxon>Pseudomonadati</taxon>
        <taxon>Planctomycetota</taxon>
        <taxon>Planctomycetia</taxon>
        <taxon>Planctomycetia incertae sedis</taxon>
        <taxon>Rohdeia</taxon>
    </lineage>
</organism>
<dbReference type="AlphaFoldDB" id="A0A518D3J4"/>
<sequence>MRAAATRGTERRHWHRSLAPEELDHIGDFLRRVLA</sequence>
<proteinExistence type="predicted"/>
<accession>A0A518D3J4</accession>
<evidence type="ECO:0000313" key="1">
    <source>
        <dbReference type="EMBL" id="QDU86051.1"/>
    </source>
</evidence>
<dbReference type="EMBL" id="CP036290">
    <property type="protein sequence ID" value="QDU86051.1"/>
    <property type="molecule type" value="Genomic_DNA"/>
</dbReference>
<protein>
    <submittedName>
        <fullName evidence="1">Uncharacterized protein</fullName>
    </submittedName>
</protein>
<keyword evidence="2" id="KW-1185">Reference proteome</keyword>
<reference evidence="1 2" key="1">
    <citation type="submission" date="2019-02" db="EMBL/GenBank/DDBJ databases">
        <title>Deep-cultivation of Planctomycetes and their phenomic and genomic characterization uncovers novel biology.</title>
        <authorList>
            <person name="Wiegand S."/>
            <person name="Jogler M."/>
            <person name="Boedeker C."/>
            <person name="Pinto D."/>
            <person name="Vollmers J."/>
            <person name="Rivas-Marin E."/>
            <person name="Kohn T."/>
            <person name="Peeters S.H."/>
            <person name="Heuer A."/>
            <person name="Rast P."/>
            <person name="Oberbeckmann S."/>
            <person name="Bunk B."/>
            <person name="Jeske O."/>
            <person name="Meyerdierks A."/>
            <person name="Storesund J.E."/>
            <person name="Kallscheuer N."/>
            <person name="Luecker S."/>
            <person name="Lage O.M."/>
            <person name="Pohl T."/>
            <person name="Merkel B.J."/>
            <person name="Hornburger P."/>
            <person name="Mueller R.-W."/>
            <person name="Bruemmer F."/>
            <person name="Labrenz M."/>
            <person name="Spormann A.M."/>
            <person name="Op den Camp H."/>
            <person name="Overmann J."/>
            <person name="Amann R."/>
            <person name="Jetten M.S.M."/>
            <person name="Mascher T."/>
            <person name="Medema M.H."/>
            <person name="Devos D.P."/>
            <person name="Kaster A.-K."/>
            <person name="Ovreas L."/>
            <person name="Rohde M."/>
            <person name="Galperin M.Y."/>
            <person name="Jogler C."/>
        </authorList>
    </citation>
    <scope>NUCLEOTIDE SEQUENCE [LARGE SCALE GENOMIC DNA]</scope>
    <source>
        <strain evidence="1 2">Pla163</strain>
    </source>
</reference>